<dbReference type="InterPro" id="IPR011604">
    <property type="entry name" value="PDDEXK-like_dom_sf"/>
</dbReference>
<dbReference type="GO" id="GO:0005524">
    <property type="term" value="F:ATP binding"/>
    <property type="evidence" value="ECO:0007669"/>
    <property type="project" value="UniProtKB-UniRule"/>
</dbReference>
<dbReference type="InterPro" id="IPR038726">
    <property type="entry name" value="PDDEXK_AddAB-type"/>
</dbReference>
<evidence type="ECO:0000256" key="7">
    <source>
        <dbReference type="ARBA" id="ARBA00022839"/>
    </source>
</evidence>
<evidence type="ECO:0000256" key="10">
    <source>
        <dbReference type="ARBA" id="ARBA00023204"/>
    </source>
</evidence>
<feature type="binding site" evidence="15">
    <location>
        <begin position="37"/>
        <end position="44"/>
    </location>
    <ligand>
        <name>ATP</name>
        <dbReference type="ChEBI" id="CHEBI:30616"/>
    </ligand>
</feature>
<evidence type="ECO:0000256" key="2">
    <source>
        <dbReference type="ARBA" id="ARBA00022722"/>
    </source>
</evidence>
<sequence>MTTYTPGQLARLLRLPEPTPEQAAAIGAPLGPLAIVAGAGSGKSETMAARLVWLVANGVVRPERVLGLTFTRKAAAELADRVRARLDALRRAGLAGHPGGDETGPWAGEPVIGTYHAYAGRLVSDHALREGLEPSMRLITPALSWQLAASIVAAYDGPMDDVAWTPQTVTAAVLELSGDLAEHLRSSRDVMETGEWLDAEAARWPGRVLAGVRRAIDTQRTREQLLPLVDRYAEAKRAREVLDHGDQVALAARIADRHPEVGAAERSRYQVVLLDEYQDTSHAQLVLLRALFGNGHPVTAVGDPCQSIYGWRGASAGNLRRFALDFPARTGGPAPVQQLSTSFRNAGNVLEAAGRLQAELRAQAPDVPLLVSEPARAGRGRVCAALLPAVTDEAEWVAAQAAALLALPAGSAPDGAPWPDGRAAGVRPSDIAVLCRKRSQFVPLRRAFEARGIPCEVVGLGGLLSVPEVQDVVATLRVLHDASSSDALARLLTGPRWRIGPRDLVALGRRARDLAVSPRGRDRDGAEAGGPEAGAPEAGGPADTGARAPSAQATGTEDAGIGAAATGGRTPDPLADAVTDLTTDTGTASLVEALDDLGDPTGYSPDGYARLAALAVETRQLREHVTRPLADLIAEVERALSLDIEVAARPGGDLAAARADLDAFTDVAAAFAGDQPEPTLAAFLAYLAAAQQEEFGLDPGHVGETDTVKLLTVHAAKGLQWPAVFVPGLAAGEKSQVFPARPRLPTRWTHNPRLIPFPLRGDAGDLPVLPALDADSLAEFDAACAARDLAEERRLAYVAATRSAFWLGCSGFWWSEATAPLGPSVFLTEVRAACQAGAGAVDRWAEEPPEGAENPLLARVEEADWPATPAGRRHAAVAAAAAMVDEARRSARPVSPGEADPGDPDGVSDAERELVAAWELDAGLLLAEREQQLARGDGPVEVVLPARLSVSALVMLARDPDELARQVRRPMPQPPARQARRGTAFHRWLEERFGQQRLIGDDDLFSPDESEPDDSLLELRARFEAGEWGGRWPREVEMPFDTRIGGRHIRGRIDAIFAAPDGGYDVVDWKTGRPPRGKAEQDAVAVQLAAYRLAWSALAGVPLEKVRAAFYYVRHDRTVRPADLLDADGLRELLNRVPVAGHAPAQPRA</sequence>
<feature type="domain" description="UvrD-like helicase C-terminal" evidence="18">
    <location>
        <begin position="347"/>
        <end position="718"/>
    </location>
</feature>
<dbReference type="GO" id="GO:0005829">
    <property type="term" value="C:cytosol"/>
    <property type="evidence" value="ECO:0007669"/>
    <property type="project" value="TreeGrafter"/>
</dbReference>
<protein>
    <recommendedName>
        <fullName evidence="13">DNA 3'-5' helicase</fullName>
        <ecNumber evidence="13">5.6.2.4</ecNumber>
    </recommendedName>
</protein>
<evidence type="ECO:0000256" key="15">
    <source>
        <dbReference type="PROSITE-ProRule" id="PRU00560"/>
    </source>
</evidence>
<dbReference type="GO" id="GO:0004527">
    <property type="term" value="F:exonuclease activity"/>
    <property type="evidence" value="ECO:0007669"/>
    <property type="project" value="UniProtKB-KW"/>
</dbReference>
<dbReference type="InterPro" id="IPR027417">
    <property type="entry name" value="P-loop_NTPase"/>
</dbReference>
<keyword evidence="5 15" id="KW-0378">Hydrolase</keyword>
<comment type="catalytic activity">
    <reaction evidence="12">
        <text>Couples ATP hydrolysis with the unwinding of duplex DNA by translocating in the 3'-5' direction.</text>
        <dbReference type="EC" id="5.6.2.4"/>
    </reaction>
</comment>
<dbReference type="Pfam" id="PF13361">
    <property type="entry name" value="UvrD_C"/>
    <property type="match status" value="2"/>
</dbReference>
<keyword evidence="9" id="KW-0238">DNA-binding</keyword>
<feature type="compositionally biased region" description="Low complexity" evidence="16">
    <location>
        <begin position="553"/>
        <end position="579"/>
    </location>
</feature>
<feature type="region of interest" description="Disordered" evidence="16">
    <location>
        <begin position="515"/>
        <end position="579"/>
    </location>
</feature>
<keyword evidence="6 15" id="KW-0347">Helicase</keyword>
<dbReference type="GO" id="GO:0033202">
    <property type="term" value="C:DNA helicase complex"/>
    <property type="evidence" value="ECO:0007669"/>
    <property type="project" value="TreeGrafter"/>
</dbReference>
<dbReference type="Pfam" id="PF00580">
    <property type="entry name" value="UvrD-helicase"/>
    <property type="match status" value="1"/>
</dbReference>
<evidence type="ECO:0000256" key="8">
    <source>
        <dbReference type="ARBA" id="ARBA00022840"/>
    </source>
</evidence>
<dbReference type="EC" id="5.6.2.4" evidence="13"/>
<keyword evidence="3 15" id="KW-0547">Nucleotide-binding</keyword>
<dbReference type="Gene3D" id="1.10.10.160">
    <property type="match status" value="1"/>
</dbReference>
<evidence type="ECO:0000256" key="11">
    <source>
        <dbReference type="ARBA" id="ARBA00023235"/>
    </source>
</evidence>
<evidence type="ECO:0000256" key="14">
    <source>
        <dbReference type="ARBA" id="ARBA00048988"/>
    </source>
</evidence>
<evidence type="ECO:0000313" key="20">
    <source>
        <dbReference type="Proteomes" id="UP000460272"/>
    </source>
</evidence>
<evidence type="ECO:0000256" key="1">
    <source>
        <dbReference type="ARBA" id="ARBA00009922"/>
    </source>
</evidence>
<dbReference type="EMBL" id="RPFW01000003">
    <property type="protein sequence ID" value="TVZ04189.1"/>
    <property type="molecule type" value="Genomic_DNA"/>
</dbReference>
<dbReference type="Gene3D" id="1.10.486.10">
    <property type="entry name" value="PCRA, domain 4"/>
    <property type="match status" value="1"/>
</dbReference>
<dbReference type="Gene3D" id="3.90.320.10">
    <property type="match status" value="1"/>
</dbReference>
<dbReference type="Gene3D" id="3.40.50.300">
    <property type="entry name" value="P-loop containing nucleotide triphosphate hydrolases"/>
    <property type="match status" value="3"/>
</dbReference>
<dbReference type="Proteomes" id="UP000460272">
    <property type="component" value="Unassembled WGS sequence"/>
</dbReference>
<dbReference type="SUPFAM" id="SSF52980">
    <property type="entry name" value="Restriction endonuclease-like"/>
    <property type="match status" value="1"/>
</dbReference>
<evidence type="ECO:0000256" key="13">
    <source>
        <dbReference type="ARBA" id="ARBA00034808"/>
    </source>
</evidence>
<dbReference type="SUPFAM" id="SSF52540">
    <property type="entry name" value="P-loop containing nucleoside triphosphate hydrolases"/>
    <property type="match status" value="1"/>
</dbReference>
<gene>
    <name evidence="19" type="ORF">EAS64_17500</name>
</gene>
<keyword evidence="4" id="KW-0227">DNA damage</keyword>
<evidence type="ECO:0000256" key="6">
    <source>
        <dbReference type="ARBA" id="ARBA00022806"/>
    </source>
</evidence>
<keyword evidence="11" id="KW-0413">Isomerase</keyword>
<comment type="catalytic activity">
    <reaction evidence="14">
        <text>ATP + H2O = ADP + phosphate + H(+)</text>
        <dbReference type="Rhea" id="RHEA:13065"/>
        <dbReference type="ChEBI" id="CHEBI:15377"/>
        <dbReference type="ChEBI" id="CHEBI:15378"/>
        <dbReference type="ChEBI" id="CHEBI:30616"/>
        <dbReference type="ChEBI" id="CHEBI:43474"/>
        <dbReference type="ChEBI" id="CHEBI:456216"/>
        <dbReference type="EC" id="5.6.2.4"/>
    </reaction>
</comment>
<organism evidence="19 20">
    <name type="scientific">Trebonia kvetii</name>
    <dbReference type="NCBI Taxonomy" id="2480626"/>
    <lineage>
        <taxon>Bacteria</taxon>
        <taxon>Bacillati</taxon>
        <taxon>Actinomycetota</taxon>
        <taxon>Actinomycetes</taxon>
        <taxon>Streptosporangiales</taxon>
        <taxon>Treboniaceae</taxon>
        <taxon>Trebonia</taxon>
    </lineage>
</organism>
<evidence type="ECO:0000256" key="4">
    <source>
        <dbReference type="ARBA" id="ARBA00022763"/>
    </source>
</evidence>
<dbReference type="PROSITE" id="PS51198">
    <property type="entry name" value="UVRD_HELICASE_ATP_BIND"/>
    <property type="match status" value="1"/>
</dbReference>
<evidence type="ECO:0000259" key="17">
    <source>
        <dbReference type="PROSITE" id="PS51198"/>
    </source>
</evidence>
<evidence type="ECO:0000259" key="18">
    <source>
        <dbReference type="PROSITE" id="PS51217"/>
    </source>
</evidence>
<dbReference type="GO" id="GO:0003677">
    <property type="term" value="F:DNA binding"/>
    <property type="evidence" value="ECO:0007669"/>
    <property type="project" value="UniProtKB-KW"/>
</dbReference>
<dbReference type="InterPro" id="IPR013986">
    <property type="entry name" value="DExx_box_DNA_helicase_dom_sf"/>
</dbReference>
<keyword evidence="2" id="KW-0540">Nuclease</keyword>
<evidence type="ECO:0000313" key="19">
    <source>
        <dbReference type="EMBL" id="TVZ04189.1"/>
    </source>
</evidence>
<evidence type="ECO:0000256" key="5">
    <source>
        <dbReference type="ARBA" id="ARBA00022801"/>
    </source>
</evidence>
<dbReference type="AlphaFoldDB" id="A0A6P2BYG7"/>
<comment type="similarity">
    <text evidence="1">Belongs to the helicase family. UvrD subfamily.</text>
</comment>
<accession>A0A6P2BYG7</accession>
<keyword evidence="10" id="KW-0234">DNA repair</keyword>
<dbReference type="PROSITE" id="PS51217">
    <property type="entry name" value="UVRD_HELICASE_CTER"/>
    <property type="match status" value="1"/>
</dbReference>
<dbReference type="RefSeq" id="WP_145854058.1">
    <property type="nucleotide sequence ID" value="NZ_RPFW01000003.1"/>
</dbReference>
<dbReference type="InterPro" id="IPR014016">
    <property type="entry name" value="UvrD-like_ATP-bd"/>
</dbReference>
<dbReference type="Pfam" id="PF12705">
    <property type="entry name" value="PDDEXK_1"/>
    <property type="match status" value="1"/>
</dbReference>
<evidence type="ECO:0000256" key="16">
    <source>
        <dbReference type="SAM" id="MobiDB-lite"/>
    </source>
</evidence>
<feature type="domain" description="UvrD-like helicase ATP-binding" evidence="17">
    <location>
        <begin position="16"/>
        <end position="346"/>
    </location>
</feature>
<dbReference type="InterPro" id="IPR000212">
    <property type="entry name" value="DNA_helicase_UvrD/REP"/>
</dbReference>
<dbReference type="GO" id="GO:0043138">
    <property type="term" value="F:3'-5' DNA helicase activity"/>
    <property type="evidence" value="ECO:0007669"/>
    <property type="project" value="UniProtKB-EC"/>
</dbReference>
<keyword evidence="7" id="KW-0269">Exonuclease</keyword>
<dbReference type="OrthoDB" id="4812256at2"/>
<feature type="region of interest" description="Disordered" evidence="16">
    <location>
        <begin position="887"/>
        <end position="908"/>
    </location>
</feature>
<dbReference type="PANTHER" id="PTHR11070:SF55">
    <property type="entry name" value="DNA 3'-5' HELICASE"/>
    <property type="match status" value="1"/>
</dbReference>
<dbReference type="GO" id="GO:0000725">
    <property type="term" value="P:recombinational repair"/>
    <property type="evidence" value="ECO:0007669"/>
    <property type="project" value="TreeGrafter"/>
</dbReference>
<name>A0A6P2BYG7_9ACTN</name>
<proteinExistence type="inferred from homology"/>
<dbReference type="InterPro" id="IPR011335">
    <property type="entry name" value="Restrct_endonuc-II-like"/>
</dbReference>
<keyword evidence="20" id="KW-1185">Reference proteome</keyword>
<evidence type="ECO:0000256" key="12">
    <source>
        <dbReference type="ARBA" id="ARBA00034617"/>
    </source>
</evidence>
<evidence type="ECO:0000256" key="9">
    <source>
        <dbReference type="ARBA" id="ARBA00023125"/>
    </source>
</evidence>
<dbReference type="PANTHER" id="PTHR11070">
    <property type="entry name" value="UVRD / RECB / PCRA DNA HELICASE FAMILY MEMBER"/>
    <property type="match status" value="1"/>
</dbReference>
<evidence type="ECO:0000256" key="3">
    <source>
        <dbReference type="ARBA" id="ARBA00022741"/>
    </source>
</evidence>
<comment type="caution">
    <text evidence="19">The sequence shown here is derived from an EMBL/GenBank/DDBJ whole genome shotgun (WGS) entry which is preliminary data.</text>
</comment>
<reference evidence="19 20" key="1">
    <citation type="submission" date="2018-11" db="EMBL/GenBank/DDBJ databases">
        <title>Trebonia kvetii gen.nov., sp.nov., a novel acidophilic actinobacterium, and proposal of the new actinobacterial family Treboniaceae fam. nov.</title>
        <authorList>
            <person name="Rapoport D."/>
            <person name="Sagova-Mareckova M."/>
            <person name="Sedlacek I."/>
            <person name="Provaznik J."/>
            <person name="Kralova S."/>
            <person name="Pavlinic D."/>
            <person name="Benes V."/>
            <person name="Kopecky J."/>
        </authorList>
    </citation>
    <scope>NUCLEOTIDE SEQUENCE [LARGE SCALE GENOMIC DNA]</scope>
    <source>
        <strain evidence="19 20">15Tr583</strain>
    </source>
</reference>
<dbReference type="CDD" id="cd17932">
    <property type="entry name" value="DEXQc_UvrD"/>
    <property type="match status" value="1"/>
</dbReference>
<dbReference type="InterPro" id="IPR014017">
    <property type="entry name" value="DNA_helicase_UvrD-like_C"/>
</dbReference>
<keyword evidence="8 15" id="KW-0067">ATP-binding</keyword>